<evidence type="ECO:0000313" key="2">
    <source>
        <dbReference type="EMBL" id="QDR81279.1"/>
    </source>
</evidence>
<dbReference type="AlphaFoldDB" id="A0A517DV95"/>
<evidence type="ECO:0000256" key="1">
    <source>
        <dbReference type="SAM" id="SignalP"/>
    </source>
</evidence>
<dbReference type="Proteomes" id="UP000320776">
    <property type="component" value="Chromosome"/>
</dbReference>
<dbReference type="EMBL" id="CP036259">
    <property type="protein sequence ID" value="QDR81279.1"/>
    <property type="molecule type" value="Genomic_DNA"/>
</dbReference>
<keyword evidence="1" id="KW-0732">Signal</keyword>
<keyword evidence="3" id="KW-1185">Reference proteome</keyword>
<dbReference type="KEGG" id="sted:SPTER_26540"/>
<sequence length="212" mass="23715">MRKKAAFLLVLLFVLLIAASCTNEKTDKENSELETYLNKNEQIIEDIKKQPIGATGPKLVYAYKQYAVILNFNGILIYDFDQENIVHTVDNKSLGLNKLQGSDYTIIKSNNEAFALGNAGAIESSAYVYNMQKNELHASNAQGIKEFKAVKEVDNKELFSAILNNNAGNAVYDDSGNIVLLTYRYEDGTDSWILSILEKESLKGIKQVNVFK</sequence>
<reference evidence="2 3" key="1">
    <citation type="submission" date="2019-02" db="EMBL/GenBank/DDBJ databases">
        <title>Closed genome of Sporomusa termitida DSM 4440.</title>
        <authorList>
            <person name="Poehlein A."/>
            <person name="Daniel R."/>
        </authorList>
    </citation>
    <scope>NUCLEOTIDE SEQUENCE [LARGE SCALE GENOMIC DNA]</scope>
    <source>
        <strain evidence="2 3">DSM 4440</strain>
    </source>
</reference>
<feature type="chain" id="PRO_5038732668" description="Lipoprotein" evidence="1">
    <location>
        <begin position="24"/>
        <end position="212"/>
    </location>
</feature>
<name>A0A517DV95_9FIRM</name>
<evidence type="ECO:0000313" key="3">
    <source>
        <dbReference type="Proteomes" id="UP000320776"/>
    </source>
</evidence>
<dbReference type="RefSeq" id="WP_144350788.1">
    <property type="nucleotide sequence ID" value="NZ_CP036259.1"/>
</dbReference>
<feature type="signal peptide" evidence="1">
    <location>
        <begin position="1"/>
        <end position="23"/>
    </location>
</feature>
<accession>A0A517DV95</accession>
<proteinExistence type="predicted"/>
<protein>
    <recommendedName>
        <fullName evidence="4">Lipoprotein</fullName>
    </recommendedName>
</protein>
<evidence type="ECO:0008006" key="4">
    <source>
        <dbReference type="Google" id="ProtNLM"/>
    </source>
</evidence>
<organism evidence="2 3">
    <name type="scientific">Sporomusa termitida</name>
    <dbReference type="NCBI Taxonomy" id="2377"/>
    <lineage>
        <taxon>Bacteria</taxon>
        <taxon>Bacillati</taxon>
        <taxon>Bacillota</taxon>
        <taxon>Negativicutes</taxon>
        <taxon>Selenomonadales</taxon>
        <taxon>Sporomusaceae</taxon>
        <taxon>Sporomusa</taxon>
    </lineage>
</organism>
<dbReference type="OrthoDB" id="3034618at2"/>
<dbReference type="PROSITE" id="PS51257">
    <property type="entry name" value="PROKAR_LIPOPROTEIN"/>
    <property type="match status" value="1"/>
</dbReference>
<gene>
    <name evidence="2" type="ORF">SPTER_26540</name>
</gene>